<keyword evidence="11" id="KW-1185">Reference proteome</keyword>
<evidence type="ECO:0000256" key="4">
    <source>
        <dbReference type="ARBA" id="ARBA00022692"/>
    </source>
</evidence>
<evidence type="ECO:0000256" key="6">
    <source>
        <dbReference type="ARBA" id="ARBA00023136"/>
    </source>
</evidence>
<sequence length="113" mass="13070">MSEGQNSRTTSPTNFSLVLILVSDLTRNKLRVLLYLMVVSTAMAVVLGSHLNRQQNMAMENLMQQKDDLDVEWRNLVLEQRALTEHNRIENEVQKQLNMYRPSADEEVVVKLK</sequence>
<protein>
    <recommendedName>
        <fullName evidence="8 9">Cell division protein FtsL</fullName>
    </recommendedName>
</protein>
<comment type="similarity">
    <text evidence="8">Belongs to the FtsL family.</text>
</comment>
<comment type="function">
    <text evidence="8">Essential cell division protein. May link together the upstream cell division proteins, which are predominantly cytoplasmic, with the downstream cell division proteins, which are predominantly periplasmic.</text>
</comment>
<proteinExistence type="inferred from homology"/>
<dbReference type="Pfam" id="PF04999">
    <property type="entry name" value="FtsL"/>
    <property type="match status" value="1"/>
</dbReference>
<keyword evidence="4 8" id="KW-0812">Transmembrane</keyword>
<dbReference type="GO" id="GO:0043093">
    <property type="term" value="P:FtsZ-dependent cytokinesis"/>
    <property type="evidence" value="ECO:0007669"/>
    <property type="project" value="UniProtKB-UniRule"/>
</dbReference>
<dbReference type="OrthoDB" id="6196803at2"/>
<dbReference type="GO" id="GO:0032153">
    <property type="term" value="C:cell division site"/>
    <property type="evidence" value="ECO:0007669"/>
    <property type="project" value="UniProtKB-UniRule"/>
</dbReference>
<reference evidence="10 11" key="1">
    <citation type="submission" date="2016-08" db="EMBL/GenBank/DDBJ databases">
        <authorList>
            <person name="Seilhamer J.J."/>
        </authorList>
    </citation>
    <scope>NUCLEOTIDE SEQUENCE [LARGE SCALE GENOMIC DNA]</scope>
    <source>
        <strain evidence="10 11">KCTC 42603</strain>
    </source>
</reference>
<gene>
    <name evidence="8" type="primary">ftsL</name>
    <name evidence="10" type="ORF">BFC18_09180</name>
</gene>
<dbReference type="NCBIfam" id="TIGR02209">
    <property type="entry name" value="ftsL_broad"/>
    <property type="match status" value="1"/>
</dbReference>
<keyword evidence="6 8" id="KW-0472">Membrane</keyword>
<dbReference type="InterPro" id="IPR011922">
    <property type="entry name" value="Cell_div_FtsL"/>
</dbReference>
<evidence type="ECO:0000256" key="5">
    <source>
        <dbReference type="ARBA" id="ARBA00022989"/>
    </source>
</evidence>
<comment type="subcellular location">
    <subcellularLocation>
        <location evidence="8">Cell inner membrane</location>
        <topology evidence="8">Single-pass type II membrane protein</topology>
    </subcellularLocation>
    <subcellularLocation>
        <location evidence="1">Cell membrane</location>
        <topology evidence="1">Single-pass type II membrane protein</topology>
    </subcellularLocation>
    <text evidence="8">Localizes to the division septum where it forms a ring structure.</text>
</comment>
<name>A0A1E7ZCR0_9ALTE</name>
<dbReference type="HAMAP" id="MF_00910">
    <property type="entry name" value="FtsL"/>
    <property type="match status" value="1"/>
</dbReference>
<evidence type="ECO:0000256" key="2">
    <source>
        <dbReference type="ARBA" id="ARBA00022475"/>
    </source>
</evidence>
<dbReference type="GO" id="GO:0005886">
    <property type="term" value="C:plasma membrane"/>
    <property type="evidence" value="ECO:0007669"/>
    <property type="project" value="UniProtKB-SubCell"/>
</dbReference>
<dbReference type="AlphaFoldDB" id="A0A1E7ZCR0"/>
<comment type="caution">
    <text evidence="10">The sequence shown here is derived from an EMBL/GenBank/DDBJ whole genome shotgun (WGS) entry which is preliminary data.</text>
</comment>
<dbReference type="Proteomes" id="UP000175691">
    <property type="component" value="Unassembled WGS sequence"/>
</dbReference>
<keyword evidence="3 8" id="KW-0132">Cell division</keyword>
<feature type="transmembrane region" description="Helical" evidence="8">
    <location>
        <begin position="32"/>
        <end position="51"/>
    </location>
</feature>
<evidence type="ECO:0000256" key="3">
    <source>
        <dbReference type="ARBA" id="ARBA00022618"/>
    </source>
</evidence>
<keyword evidence="8" id="KW-0997">Cell inner membrane</keyword>
<comment type="subunit">
    <text evidence="8">Part of a complex composed of FtsB, FtsL and FtsQ.</text>
</comment>
<evidence type="ECO:0000256" key="1">
    <source>
        <dbReference type="ARBA" id="ARBA00004401"/>
    </source>
</evidence>
<organism evidence="10 11">
    <name type="scientific">Alteromonas confluentis</name>
    <dbReference type="NCBI Taxonomy" id="1656094"/>
    <lineage>
        <taxon>Bacteria</taxon>
        <taxon>Pseudomonadati</taxon>
        <taxon>Pseudomonadota</taxon>
        <taxon>Gammaproteobacteria</taxon>
        <taxon>Alteromonadales</taxon>
        <taxon>Alteromonadaceae</taxon>
        <taxon>Alteromonas/Salinimonas group</taxon>
        <taxon>Alteromonas</taxon>
    </lineage>
</organism>
<keyword evidence="2 8" id="KW-1003">Cell membrane</keyword>
<dbReference type="PANTHER" id="PTHR37479:SF1">
    <property type="entry name" value="CELL DIVISION PROTEIN FTSL"/>
    <property type="match status" value="1"/>
</dbReference>
<keyword evidence="7 8" id="KW-0131">Cell cycle</keyword>
<dbReference type="PANTHER" id="PTHR37479">
    <property type="entry name" value="CELL DIVISION PROTEIN FTSL"/>
    <property type="match status" value="1"/>
</dbReference>
<dbReference type="RefSeq" id="WP_070124987.1">
    <property type="nucleotide sequence ID" value="NZ_MDHN01000015.1"/>
</dbReference>
<evidence type="ECO:0000313" key="11">
    <source>
        <dbReference type="Proteomes" id="UP000175691"/>
    </source>
</evidence>
<evidence type="ECO:0000256" key="8">
    <source>
        <dbReference type="HAMAP-Rule" id="MF_00910"/>
    </source>
</evidence>
<keyword evidence="5 8" id="KW-1133">Transmembrane helix</keyword>
<evidence type="ECO:0000256" key="9">
    <source>
        <dbReference type="NCBIfam" id="TIGR02209"/>
    </source>
</evidence>
<dbReference type="EMBL" id="MDHN01000015">
    <property type="protein sequence ID" value="OFC71315.1"/>
    <property type="molecule type" value="Genomic_DNA"/>
</dbReference>
<dbReference type="STRING" id="1656094.BFC18_09180"/>
<evidence type="ECO:0000313" key="10">
    <source>
        <dbReference type="EMBL" id="OFC71315.1"/>
    </source>
</evidence>
<evidence type="ECO:0000256" key="7">
    <source>
        <dbReference type="ARBA" id="ARBA00023306"/>
    </source>
</evidence>
<accession>A0A1E7ZCR0</accession>